<evidence type="ECO:0008006" key="4">
    <source>
        <dbReference type="Google" id="ProtNLM"/>
    </source>
</evidence>
<evidence type="ECO:0000256" key="1">
    <source>
        <dbReference type="SAM" id="SignalP"/>
    </source>
</evidence>
<feature type="signal peptide" evidence="1">
    <location>
        <begin position="1"/>
        <end position="23"/>
    </location>
</feature>
<protein>
    <recommendedName>
        <fullName evidence="4">Secreted protein</fullName>
    </recommendedName>
</protein>
<dbReference type="EMBL" id="MU853765">
    <property type="protein sequence ID" value="KAK3943505.1"/>
    <property type="molecule type" value="Genomic_DNA"/>
</dbReference>
<sequence>MFLDTQLALSLSLSLSLCNSVTTVIVRNTPCCSVVHEVNTLLLTPTQIQIRISFSRVVMIHNPTPKTTHNQ</sequence>
<gene>
    <name evidence="2" type="ORF">QBC46DRAFT_34282</name>
</gene>
<dbReference type="AlphaFoldDB" id="A0AAN6S7P4"/>
<keyword evidence="3" id="KW-1185">Reference proteome</keyword>
<accession>A0AAN6S7P4</accession>
<name>A0AAN6S7P4_9PEZI</name>
<evidence type="ECO:0000313" key="2">
    <source>
        <dbReference type="EMBL" id="KAK3943505.1"/>
    </source>
</evidence>
<evidence type="ECO:0000313" key="3">
    <source>
        <dbReference type="Proteomes" id="UP001303473"/>
    </source>
</evidence>
<dbReference type="Proteomes" id="UP001303473">
    <property type="component" value="Unassembled WGS sequence"/>
</dbReference>
<proteinExistence type="predicted"/>
<keyword evidence="1" id="KW-0732">Signal</keyword>
<feature type="chain" id="PRO_5042920322" description="Secreted protein" evidence="1">
    <location>
        <begin position="24"/>
        <end position="71"/>
    </location>
</feature>
<organism evidence="2 3">
    <name type="scientific">Diplogelasinospora grovesii</name>
    <dbReference type="NCBI Taxonomy" id="303347"/>
    <lineage>
        <taxon>Eukaryota</taxon>
        <taxon>Fungi</taxon>
        <taxon>Dikarya</taxon>
        <taxon>Ascomycota</taxon>
        <taxon>Pezizomycotina</taxon>
        <taxon>Sordariomycetes</taxon>
        <taxon>Sordariomycetidae</taxon>
        <taxon>Sordariales</taxon>
        <taxon>Diplogelasinosporaceae</taxon>
        <taxon>Diplogelasinospora</taxon>
    </lineage>
</organism>
<reference evidence="3" key="1">
    <citation type="journal article" date="2023" name="Mol. Phylogenet. Evol.">
        <title>Genome-scale phylogeny and comparative genomics of the fungal order Sordariales.</title>
        <authorList>
            <person name="Hensen N."/>
            <person name="Bonometti L."/>
            <person name="Westerberg I."/>
            <person name="Brannstrom I.O."/>
            <person name="Guillou S."/>
            <person name="Cros-Aarteil S."/>
            <person name="Calhoun S."/>
            <person name="Haridas S."/>
            <person name="Kuo A."/>
            <person name="Mondo S."/>
            <person name="Pangilinan J."/>
            <person name="Riley R."/>
            <person name="LaButti K."/>
            <person name="Andreopoulos B."/>
            <person name="Lipzen A."/>
            <person name="Chen C."/>
            <person name="Yan M."/>
            <person name="Daum C."/>
            <person name="Ng V."/>
            <person name="Clum A."/>
            <person name="Steindorff A."/>
            <person name="Ohm R.A."/>
            <person name="Martin F."/>
            <person name="Silar P."/>
            <person name="Natvig D.O."/>
            <person name="Lalanne C."/>
            <person name="Gautier V."/>
            <person name="Ament-Velasquez S.L."/>
            <person name="Kruys A."/>
            <person name="Hutchinson M.I."/>
            <person name="Powell A.J."/>
            <person name="Barry K."/>
            <person name="Miller A.N."/>
            <person name="Grigoriev I.V."/>
            <person name="Debuchy R."/>
            <person name="Gladieux P."/>
            <person name="Hiltunen Thoren M."/>
            <person name="Johannesson H."/>
        </authorList>
    </citation>
    <scope>NUCLEOTIDE SEQUENCE [LARGE SCALE GENOMIC DNA]</scope>
    <source>
        <strain evidence="3">CBS 340.73</strain>
    </source>
</reference>
<comment type="caution">
    <text evidence="2">The sequence shown here is derived from an EMBL/GenBank/DDBJ whole genome shotgun (WGS) entry which is preliminary data.</text>
</comment>